<dbReference type="Pfam" id="PF08281">
    <property type="entry name" value="Sigma70_r4_2"/>
    <property type="match status" value="1"/>
</dbReference>
<evidence type="ECO:0000256" key="4">
    <source>
        <dbReference type="ARBA" id="ARBA00023125"/>
    </source>
</evidence>
<dbReference type="InterPro" id="IPR036388">
    <property type="entry name" value="WH-like_DNA-bd_sf"/>
</dbReference>
<feature type="domain" description="RNA polymerase sigma factor 70 region 4 type 2" evidence="8">
    <location>
        <begin position="108"/>
        <end position="160"/>
    </location>
</feature>
<feature type="domain" description="RNA polymerase sigma-70 region 2" evidence="7">
    <location>
        <begin position="19"/>
        <end position="81"/>
    </location>
</feature>
<dbReference type="OrthoDB" id="9795666at2"/>
<evidence type="ECO:0000256" key="6">
    <source>
        <dbReference type="RuleBase" id="RU000716"/>
    </source>
</evidence>
<dbReference type="RefSeq" id="WP_072713887.1">
    <property type="nucleotide sequence ID" value="NZ_FRAU01000001.1"/>
</dbReference>
<dbReference type="PANTHER" id="PTHR43133">
    <property type="entry name" value="RNA POLYMERASE ECF-TYPE SIGMA FACTO"/>
    <property type="match status" value="1"/>
</dbReference>
<organism evidence="9 10">
    <name type="scientific">Rhodothermus profundi</name>
    <dbReference type="NCBI Taxonomy" id="633813"/>
    <lineage>
        <taxon>Bacteria</taxon>
        <taxon>Pseudomonadati</taxon>
        <taxon>Rhodothermota</taxon>
        <taxon>Rhodothermia</taxon>
        <taxon>Rhodothermales</taxon>
        <taxon>Rhodothermaceae</taxon>
        <taxon>Rhodothermus</taxon>
    </lineage>
</organism>
<proteinExistence type="inferred from homology"/>
<dbReference type="GO" id="GO:0006352">
    <property type="term" value="P:DNA-templated transcription initiation"/>
    <property type="evidence" value="ECO:0007669"/>
    <property type="project" value="InterPro"/>
</dbReference>
<dbReference type="Gene3D" id="1.10.1740.10">
    <property type="match status" value="1"/>
</dbReference>
<dbReference type="STRING" id="633813.SAMN04488087_0089"/>
<dbReference type="InterPro" id="IPR013325">
    <property type="entry name" value="RNA_pol_sigma_r2"/>
</dbReference>
<keyword evidence="5 6" id="KW-0804">Transcription</keyword>
<dbReference type="NCBIfam" id="TIGR02937">
    <property type="entry name" value="sigma70-ECF"/>
    <property type="match status" value="1"/>
</dbReference>
<dbReference type="GO" id="GO:0016987">
    <property type="term" value="F:sigma factor activity"/>
    <property type="evidence" value="ECO:0007669"/>
    <property type="project" value="UniProtKB-KW"/>
</dbReference>
<gene>
    <name evidence="9" type="ORF">SAMN04488087_0089</name>
</gene>
<dbReference type="GO" id="GO:0003677">
    <property type="term" value="F:DNA binding"/>
    <property type="evidence" value="ECO:0007669"/>
    <property type="project" value="UniProtKB-KW"/>
</dbReference>
<name>A0A1M6P9P2_9BACT</name>
<dbReference type="PROSITE" id="PS01063">
    <property type="entry name" value="SIGMA70_ECF"/>
    <property type="match status" value="1"/>
</dbReference>
<dbReference type="InterPro" id="IPR014284">
    <property type="entry name" value="RNA_pol_sigma-70_dom"/>
</dbReference>
<dbReference type="Gene3D" id="1.10.10.10">
    <property type="entry name" value="Winged helix-like DNA-binding domain superfamily/Winged helix DNA-binding domain"/>
    <property type="match status" value="1"/>
</dbReference>
<accession>A0A1M6P9P2</accession>
<dbReference type="Proteomes" id="UP000185812">
    <property type="component" value="Unassembled WGS sequence"/>
</dbReference>
<dbReference type="Pfam" id="PF04542">
    <property type="entry name" value="Sigma70_r2"/>
    <property type="match status" value="1"/>
</dbReference>
<evidence type="ECO:0000259" key="8">
    <source>
        <dbReference type="Pfam" id="PF08281"/>
    </source>
</evidence>
<keyword evidence="4 6" id="KW-0238">DNA-binding</keyword>
<keyword evidence="10" id="KW-1185">Reference proteome</keyword>
<dbReference type="PANTHER" id="PTHR43133:SF8">
    <property type="entry name" value="RNA POLYMERASE SIGMA FACTOR HI_1459-RELATED"/>
    <property type="match status" value="1"/>
</dbReference>
<dbReference type="InterPro" id="IPR007627">
    <property type="entry name" value="RNA_pol_sigma70_r2"/>
</dbReference>
<protein>
    <recommendedName>
        <fullName evidence="6">RNA polymerase sigma factor</fullName>
    </recommendedName>
</protein>
<dbReference type="InterPro" id="IPR000838">
    <property type="entry name" value="RNA_pol_sigma70_ECF_CS"/>
</dbReference>
<keyword evidence="3 6" id="KW-0731">Sigma factor</keyword>
<sequence length="181" mass="21396">MLTRKIQYPELETLLARGGQQLLTYIQYKVHDPHLAEDILQDSLLKALQAAPNLRSREKLIPWFYRIVQRAIADTYRKHRREQQAYRRYAEAAEEASLSPEDRQMICRCFQELLPTLRPAYRHLIEAIDLNGKRPKEVAQELGITPNNLHVRLHRARRQLRRRLEAACTFCLDHSYFDCAC</sequence>
<comment type="similarity">
    <text evidence="1 6">Belongs to the sigma-70 factor family. ECF subfamily.</text>
</comment>
<dbReference type="SUPFAM" id="SSF88946">
    <property type="entry name" value="Sigma2 domain of RNA polymerase sigma factors"/>
    <property type="match status" value="1"/>
</dbReference>
<evidence type="ECO:0000256" key="3">
    <source>
        <dbReference type="ARBA" id="ARBA00023082"/>
    </source>
</evidence>
<dbReference type="EMBL" id="FRAU01000001">
    <property type="protein sequence ID" value="SHK04610.1"/>
    <property type="molecule type" value="Genomic_DNA"/>
</dbReference>
<dbReference type="AlphaFoldDB" id="A0A1M6P9P2"/>
<dbReference type="InterPro" id="IPR039425">
    <property type="entry name" value="RNA_pol_sigma-70-like"/>
</dbReference>
<dbReference type="InterPro" id="IPR013249">
    <property type="entry name" value="RNA_pol_sigma70_r4_t2"/>
</dbReference>
<keyword evidence="2 6" id="KW-0805">Transcription regulation</keyword>
<dbReference type="SUPFAM" id="SSF88659">
    <property type="entry name" value="Sigma3 and sigma4 domains of RNA polymerase sigma factors"/>
    <property type="match status" value="1"/>
</dbReference>
<evidence type="ECO:0000313" key="10">
    <source>
        <dbReference type="Proteomes" id="UP000185812"/>
    </source>
</evidence>
<dbReference type="InterPro" id="IPR013324">
    <property type="entry name" value="RNA_pol_sigma_r3/r4-like"/>
</dbReference>
<evidence type="ECO:0000259" key="7">
    <source>
        <dbReference type="Pfam" id="PF04542"/>
    </source>
</evidence>
<evidence type="ECO:0000313" key="9">
    <source>
        <dbReference type="EMBL" id="SHK04610.1"/>
    </source>
</evidence>
<evidence type="ECO:0000256" key="2">
    <source>
        <dbReference type="ARBA" id="ARBA00023015"/>
    </source>
</evidence>
<reference evidence="10" key="1">
    <citation type="submission" date="2016-11" db="EMBL/GenBank/DDBJ databases">
        <authorList>
            <person name="Varghese N."/>
            <person name="Submissions S."/>
        </authorList>
    </citation>
    <scope>NUCLEOTIDE SEQUENCE [LARGE SCALE GENOMIC DNA]</scope>
    <source>
        <strain evidence="10">DSM 22212</strain>
    </source>
</reference>
<evidence type="ECO:0000256" key="5">
    <source>
        <dbReference type="ARBA" id="ARBA00023163"/>
    </source>
</evidence>
<evidence type="ECO:0000256" key="1">
    <source>
        <dbReference type="ARBA" id="ARBA00010641"/>
    </source>
</evidence>